<keyword evidence="1" id="KW-0812">Transmembrane</keyword>
<keyword evidence="1" id="KW-0472">Membrane</keyword>
<dbReference type="EMBL" id="LVKB01000030">
    <property type="protein sequence ID" value="ORD97280.1"/>
    <property type="molecule type" value="Genomic_DNA"/>
</dbReference>
<name>A0A1X0QBX3_9MICR</name>
<feature type="transmembrane region" description="Helical" evidence="1">
    <location>
        <begin position="60"/>
        <end position="79"/>
    </location>
</feature>
<evidence type="ECO:0000256" key="1">
    <source>
        <dbReference type="SAM" id="Phobius"/>
    </source>
</evidence>
<gene>
    <name evidence="2" type="ORF">HERIO_842</name>
</gene>
<accession>A0A1X0QBX3</accession>
<sequence>MALFGQDNKEEDNKVQVGIEEELKEKNIDPDLTAKELEVKQLENVLQIKKKKKGINFKKVLIASLIAAILIVGLSLFWIKYKKDLKDDDPNVKAWAEKFENFLKKFTKILIGVFFTIGVMAVIGALLYYFLKKDLSKQEEDSNKINEDEVNMITNDNV</sequence>
<protein>
    <submittedName>
        <fullName evidence="2">Uncharacterized protein</fullName>
    </submittedName>
</protein>
<organism evidence="2 3">
    <name type="scientific">Hepatospora eriocheir</name>
    <dbReference type="NCBI Taxonomy" id="1081669"/>
    <lineage>
        <taxon>Eukaryota</taxon>
        <taxon>Fungi</taxon>
        <taxon>Fungi incertae sedis</taxon>
        <taxon>Microsporidia</taxon>
        <taxon>Hepatosporidae</taxon>
        <taxon>Hepatospora</taxon>
    </lineage>
</organism>
<dbReference type="VEuPathDB" id="MicrosporidiaDB:A0H76_2052"/>
<dbReference type="AlphaFoldDB" id="A0A1X0QBX3"/>
<evidence type="ECO:0000313" key="2">
    <source>
        <dbReference type="EMBL" id="ORD97280.1"/>
    </source>
</evidence>
<evidence type="ECO:0000313" key="3">
    <source>
        <dbReference type="Proteomes" id="UP000192356"/>
    </source>
</evidence>
<feature type="transmembrane region" description="Helical" evidence="1">
    <location>
        <begin position="109"/>
        <end position="131"/>
    </location>
</feature>
<proteinExistence type="predicted"/>
<keyword evidence="1" id="KW-1133">Transmembrane helix</keyword>
<keyword evidence="3" id="KW-1185">Reference proteome</keyword>
<dbReference type="Proteomes" id="UP000192356">
    <property type="component" value="Unassembled WGS sequence"/>
</dbReference>
<reference evidence="2 3" key="1">
    <citation type="journal article" date="2017" name="Environ. Microbiol.">
        <title>Decay of the glycolytic pathway and adaptation to intranuclear parasitism within Enterocytozoonidae microsporidia.</title>
        <authorList>
            <person name="Wiredu Boakye D."/>
            <person name="Jaroenlak P."/>
            <person name="Prachumwat A."/>
            <person name="Williams T.A."/>
            <person name="Bateman K.S."/>
            <person name="Itsathitphaisarn O."/>
            <person name="Sritunyalucksana K."/>
            <person name="Paszkiewicz K.H."/>
            <person name="Moore K.A."/>
            <person name="Stentiford G.D."/>
            <person name="Williams B.A."/>
        </authorList>
    </citation>
    <scope>NUCLEOTIDE SEQUENCE [LARGE SCALE GENOMIC DNA]</scope>
    <source>
        <strain evidence="2 3">GB1</strain>
    </source>
</reference>
<comment type="caution">
    <text evidence="2">The sequence shown here is derived from an EMBL/GenBank/DDBJ whole genome shotgun (WGS) entry which is preliminary data.</text>
</comment>
<dbReference type="VEuPathDB" id="MicrosporidiaDB:HERIO_842"/>